<proteinExistence type="predicted"/>
<keyword evidence="3" id="KW-1185">Reference proteome</keyword>
<feature type="domain" description="SHOCT" evidence="1">
    <location>
        <begin position="3"/>
        <end position="30"/>
    </location>
</feature>
<dbReference type="InterPro" id="IPR018649">
    <property type="entry name" value="SHOCT"/>
</dbReference>
<dbReference type="Pfam" id="PF09851">
    <property type="entry name" value="SHOCT"/>
    <property type="match status" value="1"/>
</dbReference>
<dbReference type="EMBL" id="JAVKGS010000002">
    <property type="protein sequence ID" value="MDR5691837.1"/>
    <property type="molecule type" value="Genomic_DNA"/>
</dbReference>
<evidence type="ECO:0000313" key="3">
    <source>
        <dbReference type="Proteomes" id="UP001260072"/>
    </source>
</evidence>
<comment type="caution">
    <text evidence="2">The sequence shown here is derived from an EMBL/GenBank/DDBJ whole genome shotgun (WGS) entry which is preliminary data.</text>
</comment>
<evidence type="ECO:0000259" key="1">
    <source>
        <dbReference type="Pfam" id="PF09851"/>
    </source>
</evidence>
<evidence type="ECO:0000313" key="2">
    <source>
        <dbReference type="EMBL" id="MDR5691837.1"/>
    </source>
</evidence>
<sequence length="33" mass="3719">MTEQLTKLASLRDAGILTDEEFLAKKTELLARL</sequence>
<gene>
    <name evidence="2" type="ORF">RH861_07140</name>
</gene>
<dbReference type="RefSeq" id="WP_310520425.1">
    <property type="nucleotide sequence ID" value="NZ_BAABBS010000002.1"/>
</dbReference>
<organism evidence="2 3">
    <name type="scientific">Agromyces indicus</name>
    <dbReference type="NCBI Taxonomy" id="758919"/>
    <lineage>
        <taxon>Bacteria</taxon>
        <taxon>Bacillati</taxon>
        <taxon>Actinomycetota</taxon>
        <taxon>Actinomycetes</taxon>
        <taxon>Micrococcales</taxon>
        <taxon>Microbacteriaceae</taxon>
        <taxon>Agromyces</taxon>
    </lineage>
</organism>
<reference evidence="3" key="1">
    <citation type="submission" date="2023-07" db="EMBL/GenBank/DDBJ databases">
        <title>Description of three actinobacteria isolated from air of manufacturing shop in a pharmaceutical factory.</title>
        <authorList>
            <person name="Zhang D.-F."/>
        </authorList>
    </citation>
    <scope>NUCLEOTIDE SEQUENCE [LARGE SCALE GENOMIC DNA]</scope>
    <source>
        <strain evidence="3">CCTCC AB 2011122</strain>
    </source>
</reference>
<accession>A0ABU1FKG7</accession>
<protein>
    <submittedName>
        <fullName evidence="2">SHOCT domain-containing protein</fullName>
    </submittedName>
</protein>
<dbReference type="Proteomes" id="UP001260072">
    <property type="component" value="Unassembled WGS sequence"/>
</dbReference>
<name>A0ABU1FKG7_9MICO</name>